<evidence type="ECO:0000313" key="2">
    <source>
        <dbReference type="EMBL" id="KAK0432666.1"/>
    </source>
</evidence>
<dbReference type="EMBL" id="JAUEPT010000091">
    <property type="protein sequence ID" value="KAK0432666.1"/>
    <property type="molecule type" value="Genomic_DNA"/>
</dbReference>
<organism evidence="2 3">
    <name type="scientific">Armillaria borealis</name>
    <dbReference type="NCBI Taxonomy" id="47425"/>
    <lineage>
        <taxon>Eukaryota</taxon>
        <taxon>Fungi</taxon>
        <taxon>Dikarya</taxon>
        <taxon>Basidiomycota</taxon>
        <taxon>Agaricomycotina</taxon>
        <taxon>Agaricomycetes</taxon>
        <taxon>Agaricomycetidae</taxon>
        <taxon>Agaricales</taxon>
        <taxon>Marasmiineae</taxon>
        <taxon>Physalacriaceae</taxon>
        <taxon>Armillaria</taxon>
    </lineage>
</organism>
<feature type="chain" id="PRO_5041377258" description="Secreted protein" evidence="1">
    <location>
        <begin position="34"/>
        <end position="91"/>
    </location>
</feature>
<evidence type="ECO:0000256" key="1">
    <source>
        <dbReference type="SAM" id="SignalP"/>
    </source>
</evidence>
<dbReference type="AlphaFoldDB" id="A0AA39IY68"/>
<evidence type="ECO:0000313" key="3">
    <source>
        <dbReference type="Proteomes" id="UP001175226"/>
    </source>
</evidence>
<reference evidence="2" key="1">
    <citation type="submission" date="2023-06" db="EMBL/GenBank/DDBJ databases">
        <authorList>
            <consortium name="Lawrence Berkeley National Laboratory"/>
            <person name="Ahrendt S."/>
            <person name="Sahu N."/>
            <person name="Indic B."/>
            <person name="Wong-Bajracharya J."/>
            <person name="Merenyi Z."/>
            <person name="Ke H.-M."/>
            <person name="Monk M."/>
            <person name="Kocsube S."/>
            <person name="Drula E."/>
            <person name="Lipzen A."/>
            <person name="Balint B."/>
            <person name="Henrissat B."/>
            <person name="Andreopoulos B."/>
            <person name="Martin F.M."/>
            <person name="Harder C.B."/>
            <person name="Rigling D."/>
            <person name="Ford K.L."/>
            <person name="Foster G.D."/>
            <person name="Pangilinan J."/>
            <person name="Papanicolaou A."/>
            <person name="Barry K."/>
            <person name="LaButti K."/>
            <person name="Viragh M."/>
            <person name="Koriabine M."/>
            <person name="Yan M."/>
            <person name="Riley R."/>
            <person name="Champramary S."/>
            <person name="Plett K.L."/>
            <person name="Tsai I.J."/>
            <person name="Slot J."/>
            <person name="Sipos G."/>
            <person name="Plett J."/>
            <person name="Nagy L.G."/>
            <person name="Grigoriev I.V."/>
        </authorList>
    </citation>
    <scope>NUCLEOTIDE SEQUENCE</scope>
    <source>
        <strain evidence="2">FPL87.14</strain>
    </source>
</reference>
<comment type="caution">
    <text evidence="2">The sequence shown here is derived from an EMBL/GenBank/DDBJ whole genome shotgun (WGS) entry which is preliminary data.</text>
</comment>
<gene>
    <name evidence="2" type="ORF">EV421DRAFT_1496055</name>
</gene>
<keyword evidence="3" id="KW-1185">Reference proteome</keyword>
<evidence type="ECO:0008006" key="4">
    <source>
        <dbReference type="Google" id="ProtNLM"/>
    </source>
</evidence>
<keyword evidence="1" id="KW-0732">Signal</keyword>
<feature type="signal peptide" evidence="1">
    <location>
        <begin position="1"/>
        <end position="33"/>
    </location>
</feature>
<accession>A0AA39IY68</accession>
<sequence>MFVRALKANTAQPFLFFLLSLSSFLCPRPGNRALSPSASSPGRSFPLIKQFSVCECRWKHRDLSMVSRIPFGTGIASTSLRVIYCRWIKGV</sequence>
<dbReference type="Proteomes" id="UP001175226">
    <property type="component" value="Unassembled WGS sequence"/>
</dbReference>
<proteinExistence type="predicted"/>
<name>A0AA39IY68_9AGAR</name>
<protein>
    <recommendedName>
        <fullName evidence="4">Secreted protein</fullName>
    </recommendedName>
</protein>